<dbReference type="STRING" id="655355.SAMN05216283_106119"/>
<dbReference type="InterPro" id="IPR027417">
    <property type="entry name" value="P-loop_NTPase"/>
</dbReference>
<dbReference type="CDD" id="cd18809">
    <property type="entry name" value="SF1_C_RecD"/>
    <property type="match status" value="1"/>
</dbReference>
<keyword evidence="3" id="KW-1185">Reference proteome</keyword>
<proteinExistence type="predicted"/>
<sequence>MLKKHIQEQIYQNLGFTPTEGQKQLTEKLATFVVNADPDVLFLLKGYAGTGKTSMLNALVKTLHAFKFQTVLLAPTGRAAKVLSSYTGQSAYTVHKKIYRQKSTTDGFGQFVLDKNLAKDCFFIVDEASMIANSSNEGSVFGTGRLLDDLYEFVYTGKNCKLILVGDTAQLPPVGMEITPALDVSELEMYGATVDHHELVDVVRQEQDSGILYNATEIRSLIGEGYFFPDYFPIETESFSDIKRIGGGELIEKISDCYDKYGEEETIVITRSNKRANKFNEGIRSTILYKEAQITVGDLLMVVKNNYFWLGEDEKVDFIANGDIVEIQSIYSYEELYGFHFANVCLKFVDYDDLEIDCKILLETLSIETASLGYEDSQRLFQSVAEDYQDIRSKKKRWEKIRENEHFNALQVKFAYAVTCHKAQGGQWDAVFVDQGYLVEDMLNVEYLRWLYTAFTRPVKELYLVNFNKEFFGE</sequence>
<protein>
    <submittedName>
        <fullName evidence="2">Exodeoxyribonuclease-5</fullName>
    </submittedName>
</protein>
<name>A0A1I2IQ00_9BACT</name>
<dbReference type="CDD" id="cd17933">
    <property type="entry name" value="DEXSc_RecD-like"/>
    <property type="match status" value="1"/>
</dbReference>
<dbReference type="EMBL" id="FONW01000006">
    <property type="protein sequence ID" value="SFF43127.1"/>
    <property type="molecule type" value="Genomic_DNA"/>
</dbReference>
<dbReference type="SUPFAM" id="SSF52540">
    <property type="entry name" value="P-loop containing nucleoside triphosphate hydrolases"/>
    <property type="match status" value="1"/>
</dbReference>
<feature type="domain" description="UvrD-like helicase C-terminal" evidence="1">
    <location>
        <begin position="414"/>
        <end position="465"/>
    </location>
</feature>
<evidence type="ECO:0000313" key="3">
    <source>
        <dbReference type="Proteomes" id="UP000198964"/>
    </source>
</evidence>
<dbReference type="InterPro" id="IPR027785">
    <property type="entry name" value="UvrD-like_helicase_C"/>
</dbReference>
<gene>
    <name evidence="2" type="ORF">SAMN05216283_106119</name>
</gene>
<dbReference type="AlphaFoldDB" id="A0A1I2IQ00"/>
<dbReference type="Proteomes" id="UP000198964">
    <property type="component" value="Unassembled WGS sequence"/>
</dbReference>
<dbReference type="Pfam" id="PF13604">
    <property type="entry name" value="AAA_30"/>
    <property type="match status" value="1"/>
</dbReference>
<dbReference type="Pfam" id="PF13538">
    <property type="entry name" value="UvrD_C_2"/>
    <property type="match status" value="1"/>
</dbReference>
<organism evidence="2 3">
    <name type="scientific">Sunxiuqinia elliptica</name>
    <dbReference type="NCBI Taxonomy" id="655355"/>
    <lineage>
        <taxon>Bacteria</taxon>
        <taxon>Pseudomonadati</taxon>
        <taxon>Bacteroidota</taxon>
        <taxon>Bacteroidia</taxon>
        <taxon>Marinilabiliales</taxon>
        <taxon>Prolixibacteraceae</taxon>
        <taxon>Sunxiuqinia</taxon>
    </lineage>
</organism>
<evidence type="ECO:0000313" key="2">
    <source>
        <dbReference type="EMBL" id="SFF43127.1"/>
    </source>
</evidence>
<reference evidence="2 3" key="1">
    <citation type="submission" date="2016-10" db="EMBL/GenBank/DDBJ databases">
        <authorList>
            <person name="de Groot N.N."/>
        </authorList>
    </citation>
    <scope>NUCLEOTIDE SEQUENCE [LARGE SCALE GENOMIC DNA]</scope>
    <source>
        <strain evidence="2 3">CGMCC 1.9156</strain>
    </source>
</reference>
<evidence type="ECO:0000259" key="1">
    <source>
        <dbReference type="Pfam" id="PF13538"/>
    </source>
</evidence>
<dbReference type="Gene3D" id="3.40.50.300">
    <property type="entry name" value="P-loop containing nucleotide triphosphate hydrolases"/>
    <property type="match status" value="2"/>
</dbReference>
<dbReference type="RefSeq" id="WP_093920253.1">
    <property type="nucleotide sequence ID" value="NZ_FONW01000006.1"/>
</dbReference>
<accession>A0A1I2IQ00</accession>